<dbReference type="OrthoDB" id="25408at2759"/>
<dbReference type="Gene3D" id="3.10.450.50">
    <property type="match status" value="1"/>
</dbReference>
<evidence type="ECO:0000313" key="2">
    <source>
        <dbReference type="Proteomes" id="UP000094565"/>
    </source>
</evidence>
<sequence>MGREYLLLGARKGGCSSHYHGLSLFQNRFSFYLHNMNSDPTSKIQDFLKHILATLDSTFTQNPGLFNNDINVFKARILPQLKTQAAIVLNGTPYGSRTQFQDIWFSVPTTQHSLLSYDAHLIPGSGSYLIQASLKIRFDETGVSKSGESCSLLPVVPVPRLPSASTRSQWSPWFGLSLTMVVDETINTGFDIECISSFNWRITYIPEKSVYEF</sequence>
<protein>
    <submittedName>
        <fullName evidence="1">BA75_04807T0</fullName>
    </submittedName>
</protein>
<dbReference type="AlphaFoldDB" id="A0A1B2JHX3"/>
<accession>A0A1B2JHX3</accession>
<reference evidence="1 2" key="1">
    <citation type="submission" date="2016-02" db="EMBL/GenBank/DDBJ databases">
        <title>Comparative genomic and transcriptomic foundation for Pichia pastoris.</title>
        <authorList>
            <person name="Love K.R."/>
            <person name="Shah K.A."/>
            <person name="Whittaker C.A."/>
            <person name="Wu J."/>
            <person name="Bartlett M.C."/>
            <person name="Ma D."/>
            <person name="Leeson R.L."/>
            <person name="Priest M."/>
            <person name="Young S.K."/>
            <person name="Love J.C."/>
        </authorList>
    </citation>
    <scope>NUCLEOTIDE SEQUENCE [LARGE SCALE GENOMIC DNA]</scope>
    <source>
        <strain evidence="1 2">ATCC 28485</strain>
    </source>
</reference>
<dbReference type="SUPFAM" id="SSF54427">
    <property type="entry name" value="NTF2-like"/>
    <property type="match status" value="1"/>
</dbReference>
<evidence type="ECO:0000313" key="1">
    <source>
        <dbReference type="EMBL" id="ANZ77501.1"/>
    </source>
</evidence>
<organism evidence="1 2">
    <name type="scientific">Komagataella pastoris</name>
    <name type="common">Yeast</name>
    <name type="synonym">Pichia pastoris</name>
    <dbReference type="NCBI Taxonomy" id="4922"/>
    <lineage>
        <taxon>Eukaryota</taxon>
        <taxon>Fungi</taxon>
        <taxon>Dikarya</taxon>
        <taxon>Ascomycota</taxon>
        <taxon>Saccharomycotina</taxon>
        <taxon>Pichiomycetes</taxon>
        <taxon>Pichiales</taxon>
        <taxon>Pichiaceae</taxon>
        <taxon>Komagataella</taxon>
    </lineage>
</organism>
<keyword evidence="2" id="KW-1185">Reference proteome</keyword>
<dbReference type="InterPro" id="IPR019488">
    <property type="entry name" value="Nucl_pore_RNA_shuttling_Mtr2"/>
</dbReference>
<name>A0A1B2JHX3_PICPA</name>
<dbReference type="Proteomes" id="UP000094565">
    <property type="component" value="Chromosome 4"/>
</dbReference>
<dbReference type="Pfam" id="PF10429">
    <property type="entry name" value="Mtr2"/>
    <property type="match status" value="1"/>
</dbReference>
<proteinExistence type="predicted"/>
<dbReference type="InterPro" id="IPR032710">
    <property type="entry name" value="NTF2-like_dom_sf"/>
</dbReference>
<dbReference type="EMBL" id="CP014587">
    <property type="protein sequence ID" value="ANZ77501.1"/>
    <property type="molecule type" value="Genomic_DNA"/>
</dbReference>
<gene>
    <name evidence="1" type="primary">MTR2</name>
    <name evidence="1" type="ORF">ATY40_BA7504807</name>
</gene>